<feature type="transmembrane region" description="Helical" evidence="1">
    <location>
        <begin position="163"/>
        <end position="189"/>
    </location>
</feature>
<evidence type="ECO:0000256" key="1">
    <source>
        <dbReference type="SAM" id="Phobius"/>
    </source>
</evidence>
<keyword evidence="3" id="KW-1185">Reference proteome</keyword>
<evidence type="ECO:0000313" key="2">
    <source>
        <dbReference type="EMBL" id="QEO08782.1"/>
    </source>
</evidence>
<keyword evidence="1" id="KW-0812">Transmembrane</keyword>
<feature type="transmembrane region" description="Helical" evidence="1">
    <location>
        <begin position="244"/>
        <end position="266"/>
    </location>
</feature>
<keyword evidence="1" id="KW-0472">Membrane</keyword>
<dbReference type="EMBL" id="CP043504">
    <property type="protein sequence ID" value="QEO08782.1"/>
    <property type="molecule type" value="Genomic_DNA"/>
</dbReference>
<dbReference type="Proteomes" id="UP000322159">
    <property type="component" value="Chromosome"/>
</dbReference>
<protein>
    <recommendedName>
        <fullName evidence="4">ABC transporter permease</fullName>
    </recommendedName>
</protein>
<feature type="transmembrane region" description="Helical" evidence="1">
    <location>
        <begin position="74"/>
        <end position="98"/>
    </location>
</feature>
<dbReference type="RefSeq" id="WP_149324215.1">
    <property type="nucleotide sequence ID" value="NZ_CP043504.1"/>
</dbReference>
<organism evidence="2 3">
    <name type="scientific">Protaetiibacter larvae</name>
    <dbReference type="NCBI Taxonomy" id="2592654"/>
    <lineage>
        <taxon>Bacteria</taxon>
        <taxon>Bacillati</taxon>
        <taxon>Actinomycetota</taxon>
        <taxon>Actinomycetes</taxon>
        <taxon>Micrococcales</taxon>
        <taxon>Microbacteriaceae</taxon>
        <taxon>Protaetiibacter</taxon>
    </lineage>
</organism>
<reference evidence="2 3" key="1">
    <citation type="submission" date="2019-09" db="EMBL/GenBank/DDBJ databases">
        <title>Genome sequencing of strain KACC 19322.</title>
        <authorList>
            <person name="Heo J."/>
            <person name="Kim S.-J."/>
            <person name="Kim J.-S."/>
            <person name="Hong S.-B."/>
            <person name="Kwon S.-W."/>
        </authorList>
    </citation>
    <scope>NUCLEOTIDE SEQUENCE [LARGE SCALE GENOMIC DNA]</scope>
    <source>
        <strain evidence="2 3">KACC 19322</strain>
    </source>
</reference>
<dbReference type="AlphaFoldDB" id="A0A5C1Y7A1"/>
<evidence type="ECO:0000313" key="3">
    <source>
        <dbReference type="Proteomes" id="UP000322159"/>
    </source>
</evidence>
<accession>A0A5C1Y7A1</accession>
<gene>
    <name evidence="2" type="ORF">FLP23_01355</name>
</gene>
<keyword evidence="1" id="KW-1133">Transmembrane helix</keyword>
<dbReference type="OrthoDB" id="3297477at2"/>
<dbReference type="KEGG" id="lyk:FLP23_01355"/>
<name>A0A5C1Y7A1_9MICO</name>
<sequence>MSILTAPLGVTAPRMLRAEWITFRSTRSTVWTAVLAVALSAGFAAVVAAAVVAGDADEGVSSAEIIARSFGDRPALAMIGYGVLFTQAFAATLGVLIVSSDRSTGAIAATAAAVQRRGRIVLAKLTLSALLGLAIGAASTAATLGITAPVFAEFGHPLAVDGVLLQTALGAATGIAAIAVVASGIAFLVRSTAAAAGIALGLVLLAPGLLPLVPMVGPALGAVLPTSFTLVLATPWDALGVEQISTGVLGTAAWVLTASLAAAWSFRRRDV</sequence>
<feature type="transmembrane region" description="Helical" evidence="1">
    <location>
        <begin position="125"/>
        <end position="151"/>
    </location>
</feature>
<evidence type="ECO:0008006" key="4">
    <source>
        <dbReference type="Google" id="ProtNLM"/>
    </source>
</evidence>
<feature type="transmembrane region" description="Helical" evidence="1">
    <location>
        <begin position="30"/>
        <end position="54"/>
    </location>
</feature>
<proteinExistence type="predicted"/>
<feature type="transmembrane region" description="Helical" evidence="1">
    <location>
        <begin position="196"/>
        <end position="224"/>
    </location>
</feature>